<dbReference type="PANTHER" id="PTHR11265:SF0">
    <property type="entry name" value="12S RRNA N4-METHYLCYTIDINE METHYLTRANSFERASE"/>
    <property type="match status" value="1"/>
</dbReference>
<evidence type="ECO:0000256" key="2">
    <source>
        <dbReference type="ARBA" id="ARBA00022552"/>
    </source>
</evidence>
<dbReference type="GO" id="GO:0071424">
    <property type="term" value="F:rRNA (cytosine-N4-)-methyltransferase activity"/>
    <property type="evidence" value="ECO:0007669"/>
    <property type="project" value="UniProtKB-UniRule"/>
</dbReference>
<evidence type="ECO:0000256" key="3">
    <source>
        <dbReference type="ARBA" id="ARBA00022603"/>
    </source>
</evidence>
<dbReference type="HOGENOM" id="CLU_038422_3_0_7"/>
<dbReference type="RefSeq" id="WP_014956727.1">
    <property type="nucleotide sequence ID" value="NC_018645.1"/>
</dbReference>
<dbReference type="InterPro" id="IPR029063">
    <property type="entry name" value="SAM-dependent_MTases_sf"/>
</dbReference>
<dbReference type="Pfam" id="PF01795">
    <property type="entry name" value="Methyltransf_5"/>
    <property type="match status" value="1"/>
</dbReference>
<proteinExistence type="inferred from homology"/>
<dbReference type="PIRSF" id="PIRSF004486">
    <property type="entry name" value="MraW"/>
    <property type="match status" value="1"/>
</dbReference>
<keyword evidence="6" id="KW-0963">Cytoplasm</keyword>
<dbReference type="STRING" id="651182.TOL2_C12170"/>
<feature type="binding site" evidence="6">
    <location>
        <position position="53"/>
    </location>
    <ligand>
        <name>S-adenosyl-L-methionine</name>
        <dbReference type="ChEBI" id="CHEBI:59789"/>
    </ligand>
</feature>
<keyword evidence="5 6" id="KW-0949">S-adenosyl-L-methionine</keyword>
<feature type="binding site" evidence="6">
    <location>
        <begin position="33"/>
        <end position="35"/>
    </location>
    <ligand>
        <name>S-adenosyl-L-methionine</name>
        <dbReference type="ChEBI" id="CHEBI:59789"/>
    </ligand>
</feature>
<feature type="binding site" evidence="6">
    <location>
        <position position="80"/>
    </location>
    <ligand>
        <name>S-adenosyl-L-methionine</name>
        <dbReference type="ChEBI" id="CHEBI:59789"/>
    </ligand>
</feature>
<keyword evidence="8" id="KW-1185">Reference proteome</keyword>
<evidence type="ECO:0000256" key="4">
    <source>
        <dbReference type="ARBA" id="ARBA00022679"/>
    </source>
</evidence>
<organism evidence="7 8">
    <name type="scientific">Desulfobacula toluolica (strain DSM 7467 / Tol2)</name>
    <dbReference type="NCBI Taxonomy" id="651182"/>
    <lineage>
        <taxon>Bacteria</taxon>
        <taxon>Pseudomonadati</taxon>
        <taxon>Thermodesulfobacteriota</taxon>
        <taxon>Desulfobacteria</taxon>
        <taxon>Desulfobacterales</taxon>
        <taxon>Desulfobacteraceae</taxon>
        <taxon>Desulfobacula</taxon>
    </lineage>
</organism>
<dbReference type="InterPro" id="IPR023397">
    <property type="entry name" value="SAM-dep_MeTrfase_MraW_recog"/>
</dbReference>
<comment type="subcellular location">
    <subcellularLocation>
        <location evidence="6">Cytoplasm</location>
    </subcellularLocation>
</comment>
<sequence>MGFEHTSVMPRQVHEQQNLQPGNIAVDCTLGGAGHALSTLKAILPDGLLIGIDQDLDAINHAEKILQPFKKNVLLFHNNFSDLPEILDANGIKGVNSIVLDLGFSLNQLKHARRGFSFNKDEPLDMRMDMRNDLTAFEIINSFKESELIDIFFKFGEEKFSRRIAKRIIEQRKQNPIHTSFELAQIITKAIPAKNIYSQRIHPATRVFQALRIVVNRELEQLEKFMKIVPSLLLKDGRVCIISFHSLEDRIVKQSLRKFENGCTCPKSLPVCLCGFVPQIKSIFKKPLIPTKQEIDQNPMARSSKLRVAQKI</sequence>
<keyword evidence="3 6" id="KW-0489">Methyltransferase</keyword>
<dbReference type="KEGG" id="dto:TOL2_C12170"/>
<keyword evidence="2 6" id="KW-0698">rRNA processing</keyword>
<evidence type="ECO:0000256" key="5">
    <source>
        <dbReference type="ARBA" id="ARBA00022691"/>
    </source>
</evidence>
<dbReference type="EMBL" id="FO203503">
    <property type="protein sequence ID" value="CCK79380.1"/>
    <property type="molecule type" value="Genomic_DNA"/>
</dbReference>
<feature type="binding site" evidence="6">
    <location>
        <position position="108"/>
    </location>
    <ligand>
        <name>S-adenosyl-L-methionine</name>
        <dbReference type="ChEBI" id="CHEBI:59789"/>
    </ligand>
</feature>
<evidence type="ECO:0000313" key="7">
    <source>
        <dbReference type="EMBL" id="CCK79380.1"/>
    </source>
</evidence>
<dbReference type="OrthoDB" id="9806637at2"/>
<dbReference type="AlphaFoldDB" id="K0NEN1"/>
<dbReference type="Gene3D" id="1.10.150.170">
    <property type="entry name" value="Putative methyltransferase TM0872, insert domain"/>
    <property type="match status" value="1"/>
</dbReference>
<comment type="similarity">
    <text evidence="1 6">Belongs to the methyltransferase superfamily. RsmH family.</text>
</comment>
<name>K0NEN1_DESTT</name>
<reference evidence="7 8" key="1">
    <citation type="journal article" date="2013" name="Environ. Microbiol.">
        <title>Complete genome, catabolic sub-proteomes and key-metabolites of Desulfobacula toluolica Tol2, a marine, aromatic compound-degrading, sulfate-reducing bacterium.</title>
        <authorList>
            <person name="Wohlbrand L."/>
            <person name="Jacob J.H."/>
            <person name="Kube M."/>
            <person name="Mussmann M."/>
            <person name="Jarling R."/>
            <person name="Beck A."/>
            <person name="Amann R."/>
            <person name="Wilkes H."/>
            <person name="Reinhardt R."/>
            <person name="Rabus R."/>
        </authorList>
    </citation>
    <scope>NUCLEOTIDE SEQUENCE [LARGE SCALE GENOMIC DNA]</scope>
    <source>
        <strain evidence="8">DSM 7467 / Tol2</strain>
    </source>
</reference>
<dbReference type="GO" id="GO:0070475">
    <property type="term" value="P:rRNA base methylation"/>
    <property type="evidence" value="ECO:0007669"/>
    <property type="project" value="UniProtKB-UniRule"/>
</dbReference>
<feature type="binding site" evidence="6">
    <location>
        <position position="101"/>
    </location>
    <ligand>
        <name>S-adenosyl-L-methionine</name>
        <dbReference type="ChEBI" id="CHEBI:59789"/>
    </ligand>
</feature>
<evidence type="ECO:0000313" key="8">
    <source>
        <dbReference type="Proteomes" id="UP000007347"/>
    </source>
</evidence>
<dbReference type="HAMAP" id="MF_01007">
    <property type="entry name" value="16SrRNA_methyltr_H"/>
    <property type="match status" value="1"/>
</dbReference>
<dbReference type="Gene3D" id="3.40.50.150">
    <property type="entry name" value="Vaccinia Virus protein VP39"/>
    <property type="match status" value="1"/>
</dbReference>
<dbReference type="PATRIC" id="fig|651182.5.peg.1462"/>
<gene>
    <name evidence="7" type="primary">mraW</name>
    <name evidence="6" type="synonym">rsmH</name>
    <name evidence="7" type="ordered locus">TOL2_C12170</name>
</gene>
<evidence type="ECO:0000256" key="1">
    <source>
        <dbReference type="ARBA" id="ARBA00010396"/>
    </source>
</evidence>
<dbReference type="GO" id="GO:0005737">
    <property type="term" value="C:cytoplasm"/>
    <property type="evidence" value="ECO:0007669"/>
    <property type="project" value="UniProtKB-SubCell"/>
</dbReference>
<comment type="function">
    <text evidence="6">Specifically methylates the N4 position of cytidine in position 1402 (C1402) of 16S rRNA.</text>
</comment>
<dbReference type="Proteomes" id="UP000007347">
    <property type="component" value="Chromosome"/>
</dbReference>
<protein>
    <recommendedName>
        <fullName evidence="6">Ribosomal RNA small subunit methyltransferase H</fullName>
        <ecNumber evidence="6">2.1.1.199</ecNumber>
    </recommendedName>
    <alternativeName>
        <fullName evidence="6">16S rRNA m(4)C1402 methyltransferase</fullName>
    </alternativeName>
    <alternativeName>
        <fullName evidence="6">rRNA (cytosine-N(4)-)-methyltransferase RsmH</fullName>
    </alternativeName>
</protein>
<dbReference type="NCBIfam" id="TIGR00006">
    <property type="entry name" value="16S rRNA (cytosine(1402)-N(4))-methyltransferase RsmH"/>
    <property type="match status" value="1"/>
</dbReference>
<dbReference type="FunFam" id="1.10.150.170:FF:000003">
    <property type="entry name" value="Ribosomal RNA small subunit methyltransferase H"/>
    <property type="match status" value="1"/>
</dbReference>
<dbReference type="InterPro" id="IPR002903">
    <property type="entry name" value="RsmH"/>
</dbReference>
<dbReference type="EC" id="2.1.1.199" evidence="6"/>
<comment type="catalytic activity">
    <reaction evidence="6">
        <text>cytidine(1402) in 16S rRNA + S-adenosyl-L-methionine = N(4)-methylcytidine(1402) in 16S rRNA + S-adenosyl-L-homocysteine + H(+)</text>
        <dbReference type="Rhea" id="RHEA:42928"/>
        <dbReference type="Rhea" id="RHEA-COMP:10286"/>
        <dbReference type="Rhea" id="RHEA-COMP:10287"/>
        <dbReference type="ChEBI" id="CHEBI:15378"/>
        <dbReference type="ChEBI" id="CHEBI:57856"/>
        <dbReference type="ChEBI" id="CHEBI:59789"/>
        <dbReference type="ChEBI" id="CHEBI:74506"/>
        <dbReference type="ChEBI" id="CHEBI:82748"/>
        <dbReference type="EC" id="2.1.1.199"/>
    </reaction>
</comment>
<accession>K0NEN1</accession>
<evidence type="ECO:0000256" key="6">
    <source>
        <dbReference type="HAMAP-Rule" id="MF_01007"/>
    </source>
</evidence>
<dbReference type="SUPFAM" id="SSF81799">
    <property type="entry name" value="Putative methyltransferase TM0872, insert domain"/>
    <property type="match status" value="1"/>
</dbReference>
<dbReference type="PANTHER" id="PTHR11265">
    <property type="entry name" value="S-ADENOSYL-METHYLTRANSFERASE MRAW"/>
    <property type="match status" value="1"/>
</dbReference>
<keyword evidence="4 6" id="KW-0808">Transferase</keyword>
<dbReference type="SUPFAM" id="SSF53335">
    <property type="entry name" value="S-adenosyl-L-methionine-dependent methyltransferases"/>
    <property type="match status" value="1"/>
</dbReference>